<dbReference type="PANTHER" id="PTHR42643:SF24">
    <property type="entry name" value="IONOTROPIC RECEPTOR 60A"/>
    <property type="match status" value="1"/>
</dbReference>
<dbReference type="VEuPathDB" id="VectorBase:ISCP_000724"/>
<evidence type="ECO:0000256" key="6">
    <source>
        <dbReference type="ARBA" id="ARBA00023170"/>
    </source>
</evidence>
<evidence type="ECO:0000256" key="3">
    <source>
        <dbReference type="ARBA" id="ARBA00022692"/>
    </source>
</evidence>
<evidence type="ECO:0000256" key="1">
    <source>
        <dbReference type="ARBA" id="ARBA00004651"/>
    </source>
</evidence>
<keyword evidence="5 8" id="KW-0472">Membrane</keyword>
<comment type="subcellular location">
    <subcellularLocation>
        <location evidence="1">Cell membrane</location>
        <topology evidence="1">Multi-pass membrane protein</topology>
    </subcellularLocation>
</comment>
<evidence type="ECO:0000256" key="5">
    <source>
        <dbReference type="ARBA" id="ARBA00023136"/>
    </source>
</evidence>
<dbReference type="GO" id="GO:0005886">
    <property type="term" value="C:plasma membrane"/>
    <property type="evidence" value="ECO:0007669"/>
    <property type="project" value="UniProtKB-SubCell"/>
</dbReference>
<keyword evidence="7" id="KW-0325">Glycoprotein</keyword>
<evidence type="ECO:0000256" key="7">
    <source>
        <dbReference type="ARBA" id="ARBA00023180"/>
    </source>
</evidence>
<dbReference type="AlphaFoldDB" id="A0A4D5RJ45"/>
<evidence type="ECO:0000256" key="2">
    <source>
        <dbReference type="ARBA" id="ARBA00022475"/>
    </source>
</evidence>
<keyword evidence="6 9" id="KW-0675">Receptor</keyword>
<evidence type="ECO:0000256" key="8">
    <source>
        <dbReference type="SAM" id="Phobius"/>
    </source>
</evidence>
<reference evidence="9" key="1">
    <citation type="submission" date="2019-04" db="EMBL/GenBank/DDBJ databases">
        <title>An insight into the mialome of Ixodes scapularis.</title>
        <authorList>
            <person name="Ribeiro J.M."/>
            <person name="Mather T.N."/>
            <person name="Karim S."/>
        </authorList>
    </citation>
    <scope>NUCLEOTIDE SEQUENCE</scope>
</reference>
<sequence>MLHFHSFFTVNLLFPATTVPCHYDRLHFYHYVKGLVPMAKEAVLLLPFEMHVWVAFLISFVLCVLCSFLVTMFENQRPIQIPTLTVLFGASLLHQSFSIPRASSRSQSFRIIFGVWSLTAMVMSTAFQAVLVSLLWKVPLDGELPDVAFVAYQDRHDFRVCLLTFLLDQTVKDLPKVNQPFKSRRGGDMTLRYCLDRSDRIQYENEAKTLFLIFGSGFPRPEKLKKELVNRGYVFLAKDVSPVVSGPELRTASSHRRAMTKLLKAALESGMFEHAARVARLKGSDYRGPPPDTNALGYAAMKLSDLRPCFVVLLIGITFSSFVFTLTVVVYRIQLGMTRLTPE</sequence>
<dbReference type="EMBL" id="GHJT01003137">
    <property type="protein sequence ID" value="MOY37108.1"/>
    <property type="molecule type" value="Transcribed_RNA"/>
</dbReference>
<organism evidence="9">
    <name type="scientific">Ixodes scapularis</name>
    <name type="common">Black-legged tick</name>
    <name type="synonym">Deer tick</name>
    <dbReference type="NCBI Taxonomy" id="6945"/>
    <lineage>
        <taxon>Eukaryota</taxon>
        <taxon>Metazoa</taxon>
        <taxon>Ecdysozoa</taxon>
        <taxon>Arthropoda</taxon>
        <taxon>Chelicerata</taxon>
        <taxon>Arachnida</taxon>
        <taxon>Acari</taxon>
        <taxon>Parasitiformes</taxon>
        <taxon>Ixodida</taxon>
        <taxon>Ixodoidea</taxon>
        <taxon>Ixodidae</taxon>
        <taxon>Ixodinae</taxon>
        <taxon>Ixodes</taxon>
    </lineage>
</organism>
<accession>A0A4D5RJ45</accession>
<name>A0A4D5RJ45_IXOSC</name>
<keyword evidence="3 8" id="KW-0812">Transmembrane</keyword>
<evidence type="ECO:0000313" key="9">
    <source>
        <dbReference type="EMBL" id="MOY37108.1"/>
    </source>
</evidence>
<evidence type="ECO:0000256" key="4">
    <source>
        <dbReference type="ARBA" id="ARBA00022989"/>
    </source>
</evidence>
<feature type="transmembrane region" description="Helical" evidence="8">
    <location>
        <begin position="310"/>
        <end position="331"/>
    </location>
</feature>
<proteinExistence type="predicted"/>
<keyword evidence="4 8" id="KW-1133">Transmembrane helix</keyword>
<dbReference type="PANTHER" id="PTHR42643">
    <property type="entry name" value="IONOTROPIC RECEPTOR 20A-RELATED"/>
    <property type="match status" value="1"/>
</dbReference>
<dbReference type="VEuPathDB" id="VectorBase:ISCI017510"/>
<protein>
    <submittedName>
        <fullName evidence="9">Putative glutamate-gated kainate-type ion channel receptor subunit glur5</fullName>
    </submittedName>
</protein>
<feature type="transmembrane region" description="Helical" evidence="8">
    <location>
        <begin position="52"/>
        <end position="73"/>
    </location>
</feature>
<keyword evidence="2" id="KW-1003">Cell membrane</keyword>
<feature type="transmembrane region" description="Helical" evidence="8">
    <location>
        <begin position="111"/>
        <end position="136"/>
    </location>
</feature>
<dbReference type="OrthoDB" id="8182981at2759"/>
<dbReference type="InterPro" id="IPR052192">
    <property type="entry name" value="Insect_Ionotropic_Sensory_Rcpt"/>
</dbReference>
<dbReference type="VEuPathDB" id="VectorBase:ISCW017510"/>
<dbReference type="Gene3D" id="1.10.287.70">
    <property type="match status" value="1"/>
</dbReference>